<dbReference type="GO" id="GO:0005975">
    <property type="term" value="P:carbohydrate metabolic process"/>
    <property type="evidence" value="ECO:0007669"/>
    <property type="project" value="TreeGrafter"/>
</dbReference>
<dbReference type="EMBL" id="RCNR01000001">
    <property type="protein sequence ID" value="MUH34372.1"/>
    <property type="molecule type" value="Genomic_DNA"/>
</dbReference>
<dbReference type="AlphaFoldDB" id="A0A7X2ZQ73"/>
<organism evidence="3 4">
    <name type="scientific">Zobellia amurskyensis</name>
    <dbReference type="NCBI Taxonomy" id="248905"/>
    <lineage>
        <taxon>Bacteria</taxon>
        <taxon>Pseudomonadati</taxon>
        <taxon>Bacteroidota</taxon>
        <taxon>Flavobacteriia</taxon>
        <taxon>Flavobacteriales</taxon>
        <taxon>Flavobacteriaceae</taxon>
        <taxon>Zobellia</taxon>
    </lineage>
</organism>
<dbReference type="Gene3D" id="3.40.50.1110">
    <property type="entry name" value="SGNH hydrolase"/>
    <property type="match status" value="1"/>
</dbReference>
<dbReference type="GO" id="GO:0001681">
    <property type="term" value="F:sialate O-acetylesterase activity"/>
    <property type="evidence" value="ECO:0007669"/>
    <property type="project" value="InterPro"/>
</dbReference>
<dbReference type="InterPro" id="IPR005181">
    <property type="entry name" value="SASA"/>
</dbReference>
<proteinExistence type="predicted"/>
<name>A0A7X2ZQ73_9FLAO</name>
<reference evidence="3 4" key="1">
    <citation type="journal article" date="2019" name="Mar. Drugs">
        <title>Comparative Genomics and CAZyme Genome Repertoires of Marine Zobellia amurskyensis KMM 3526(T) and Zobellia laminariae KMM 3676(T).</title>
        <authorList>
            <person name="Chernysheva N."/>
            <person name="Bystritskaya E."/>
            <person name="Stenkova A."/>
            <person name="Golovkin I."/>
            <person name="Nedashkovskaya O."/>
            <person name="Isaeva M."/>
        </authorList>
    </citation>
    <scope>NUCLEOTIDE SEQUENCE [LARGE SCALE GENOMIC DNA]</scope>
    <source>
        <strain evidence="3 4">KMM 3526</strain>
    </source>
</reference>
<dbReference type="SUPFAM" id="SSF52266">
    <property type="entry name" value="SGNH hydrolase"/>
    <property type="match status" value="1"/>
</dbReference>
<dbReference type="Proteomes" id="UP000540519">
    <property type="component" value="Unassembled WGS sequence"/>
</dbReference>
<evidence type="ECO:0000313" key="4">
    <source>
        <dbReference type="Proteomes" id="UP000540519"/>
    </source>
</evidence>
<dbReference type="Pfam" id="PF03629">
    <property type="entry name" value="SASA"/>
    <property type="match status" value="1"/>
</dbReference>
<evidence type="ECO:0000313" key="3">
    <source>
        <dbReference type="EMBL" id="MUH34372.1"/>
    </source>
</evidence>
<protein>
    <submittedName>
        <fullName evidence="3">Sialate O-acetylesterase</fullName>
    </submittedName>
</protein>
<gene>
    <name evidence="3" type="ORF">D9O36_00830</name>
</gene>
<evidence type="ECO:0000259" key="2">
    <source>
        <dbReference type="Pfam" id="PF03629"/>
    </source>
</evidence>
<sequence length="455" mass="51252">MVTVAFAGQEKSTIADENGRWEIILDPMEASGEGRNLVISAENKKVISDVLVGEVWICSGQSNMQMSVDAVPDIKALETRAKNIRSFEVDRTVALSEAEDVMGKWSDDVPKSAVAFSFAYFLEKAGDVPVGIIQSSWGSSSIEAWMPKDMTEQFGYFDTIMKDFDADTVSQNRITKILEKSSDRSNEDDIFLRRQPNILYNAMMKPLAPYAVKGLVWYQGERNTRYISGVPKVNKDNWFHKVSGMKEYGDVLKAWVSRYRKQWNNEDMYFMVVMLPGYGKGTVENPKIDPNDPTSQSWAWMRESQLKASELPKVSVINTIDLGDVENIHPKDKLPIGQRLGLEAAKKTLGKEIITDGPILERVERQKRSLIIHYANVDILKTADGKSPKGFWITDESLQWKPAKAKVKGRTVVLKSKEIKNPLYVRYAFSGKPDVNLVNGADLPAYPFRTDTGDE</sequence>
<keyword evidence="4" id="KW-1185">Reference proteome</keyword>
<accession>A0A7X2ZQ73</accession>
<evidence type="ECO:0000256" key="1">
    <source>
        <dbReference type="ARBA" id="ARBA00022801"/>
    </source>
</evidence>
<dbReference type="PANTHER" id="PTHR22901">
    <property type="entry name" value="SIALATE O-ACETYLESTERASE"/>
    <property type="match status" value="1"/>
</dbReference>
<feature type="domain" description="Sialate O-acetylesterase" evidence="2">
    <location>
        <begin position="54"/>
        <end position="163"/>
    </location>
</feature>
<comment type="caution">
    <text evidence="3">The sequence shown here is derived from an EMBL/GenBank/DDBJ whole genome shotgun (WGS) entry which is preliminary data.</text>
</comment>
<dbReference type="RefSeq" id="WP_155598455.1">
    <property type="nucleotide sequence ID" value="NZ_RCNR01000001.1"/>
</dbReference>
<dbReference type="InterPro" id="IPR036514">
    <property type="entry name" value="SGNH_hydro_sf"/>
</dbReference>
<dbReference type="OrthoDB" id="9795554at2"/>
<keyword evidence="1" id="KW-0378">Hydrolase</keyword>
<dbReference type="InterPro" id="IPR039329">
    <property type="entry name" value="SIAE"/>
</dbReference>
<dbReference type="PANTHER" id="PTHR22901:SF0">
    <property type="entry name" value="SIALATE O-ACETYLESTERASE"/>
    <property type="match status" value="1"/>
</dbReference>